<dbReference type="Proteomes" id="UP000580250">
    <property type="component" value="Unassembled WGS sequence"/>
</dbReference>
<organism evidence="1 2">
    <name type="scientific">Meloidogyne enterolobii</name>
    <name type="common">Root-knot nematode worm</name>
    <name type="synonym">Meloidogyne mayaguensis</name>
    <dbReference type="NCBI Taxonomy" id="390850"/>
    <lineage>
        <taxon>Eukaryota</taxon>
        <taxon>Metazoa</taxon>
        <taxon>Ecdysozoa</taxon>
        <taxon>Nematoda</taxon>
        <taxon>Chromadorea</taxon>
        <taxon>Rhabditida</taxon>
        <taxon>Tylenchina</taxon>
        <taxon>Tylenchomorpha</taxon>
        <taxon>Tylenchoidea</taxon>
        <taxon>Meloidogynidae</taxon>
        <taxon>Meloidogyninae</taxon>
        <taxon>Meloidogyne</taxon>
    </lineage>
</organism>
<accession>A0A6V7W934</accession>
<dbReference type="AlphaFoldDB" id="A0A6V7W934"/>
<gene>
    <name evidence="1" type="ORF">MENT_LOCUS35999</name>
</gene>
<evidence type="ECO:0000313" key="1">
    <source>
        <dbReference type="EMBL" id="CAD2183687.1"/>
    </source>
</evidence>
<sequence length="49" mass="5593">MAITLSLVSLYKKKQQPLEVICEQFSFPTTSGDCLDEFLELRDVRALSE</sequence>
<dbReference type="EMBL" id="CAJEWN010000477">
    <property type="protein sequence ID" value="CAD2183687.1"/>
    <property type="molecule type" value="Genomic_DNA"/>
</dbReference>
<proteinExistence type="predicted"/>
<dbReference type="OrthoDB" id="5863188at2759"/>
<comment type="caution">
    <text evidence="1">The sequence shown here is derived from an EMBL/GenBank/DDBJ whole genome shotgun (WGS) entry which is preliminary data.</text>
</comment>
<reference evidence="1 2" key="1">
    <citation type="submission" date="2020-08" db="EMBL/GenBank/DDBJ databases">
        <authorList>
            <person name="Koutsovoulos G."/>
            <person name="Danchin GJ E."/>
        </authorList>
    </citation>
    <scope>NUCLEOTIDE SEQUENCE [LARGE SCALE GENOMIC DNA]</scope>
</reference>
<name>A0A6V7W934_MELEN</name>
<evidence type="ECO:0000313" key="2">
    <source>
        <dbReference type="Proteomes" id="UP000580250"/>
    </source>
</evidence>
<protein>
    <submittedName>
        <fullName evidence="1">Uncharacterized protein</fullName>
    </submittedName>
</protein>